<evidence type="ECO:0000256" key="4">
    <source>
        <dbReference type="ARBA" id="ARBA00022679"/>
    </source>
</evidence>
<evidence type="ECO:0000259" key="7">
    <source>
        <dbReference type="Pfam" id="PF00155"/>
    </source>
</evidence>
<evidence type="ECO:0000313" key="9">
    <source>
        <dbReference type="Proteomes" id="UP000319576"/>
    </source>
</evidence>
<evidence type="ECO:0000313" key="8">
    <source>
        <dbReference type="EMBL" id="QDU22127.1"/>
    </source>
</evidence>
<dbReference type="GO" id="GO:0030170">
    <property type="term" value="F:pyridoxal phosphate binding"/>
    <property type="evidence" value="ECO:0007669"/>
    <property type="project" value="InterPro"/>
</dbReference>
<dbReference type="OrthoDB" id="231967at2"/>
<keyword evidence="4 6" id="KW-0808">Transferase</keyword>
<feature type="domain" description="Aminotransferase class I/classII large" evidence="7">
    <location>
        <begin position="32"/>
        <end position="378"/>
    </location>
</feature>
<dbReference type="Gene3D" id="3.40.640.10">
    <property type="entry name" value="Type I PLP-dependent aspartate aminotransferase-like (Major domain)"/>
    <property type="match status" value="1"/>
</dbReference>
<dbReference type="InterPro" id="IPR015421">
    <property type="entry name" value="PyrdxlP-dep_Trfase_major"/>
</dbReference>
<organism evidence="8 9">
    <name type="scientific">Urbifossiella limnaea</name>
    <dbReference type="NCBI Taxonomy" id="2528023"/>
    <lineage>
        <taxon>Bacteria</taxon>
        <taxon>Pseudomonadati</taxon>
        <taxon>Planctomycetota</taxon>
        <taxon>Planctomycetia</taxon>
        <taxon>Gemmatales</taxon>
        <taxon>Gemmataceae</taxon>
        <taxon>Urbifossiella</taxon>
    </lineage>
</organism>
<gene>
    <name evidence="8" type="ORF">ETAA1_41030</name>
</gene>
<evidence type="ECO:0000256" key="2">
    <source>
        <dbReference type="ARBA" id="ARBA00007441"/>
    </source>
</evidence>
<evidence type="ECO:0000256" key="3">
    <source>
        <dbReference type="ARBA" id="ARBA00022576"/>
    </source>
</evidence>
<dbReference type="InterPro" id="IPR004838">
    <property type="entry name" value="NHTrfase_class1_PyrdxlP-BS"/>
</dbReference>
<name>A0A517XX87_9BACT</name>
<proteinExistence type="inferred from homology"/>
<dbReference type="InterPro" id="IPR015422">
    <property type="entry name" value="PyrdxlP-dep_Trfase_small"/>
</dbReference>
<dbReference type="SUPFAM" id="SSF53383">
    <property type="entry name" value="PLP-dependent transferases"/>
    <property type="match status" value="1"/>
</dbReference>
<keyword evidence="5" id="KW-0663">Pyridoxal phosphate</keyword>
<dbReference type="FunFam" id="3.40.640.10:FF:000033">
    <property type="entry name" value="Aspartate aminotransferase"/>
    <property type="match status" value="1"/>
</dbReference>
<dbReference type="InterPro" id="IPR004839">
    <property type="entry name" value="Aminotransferase_I/II_large"/>
</dbReference>
<dbReference type="GO" id="GO:0008483">
    <property type="term" value="F:transaminase activity"/>
    <property type="evidence" value="ECO:0007669"/>
    <property type="project" value="UniProtKB-KW"/>
</dbReference>
<accession>A0A517XX87</accession>
<dbReference type="InterPro" id="IPR015424">
    <property type="entry name" value="PyrdxlP-dep_Trfase"/>
</dbReference>
<evidence type="ECO:0000256" key="5">
    <source>
        <dbReference type="ARBA" id="ARBA00022898"/>
    </source>
</evidence>
<dbReference type="KEGG" id="uli:ETAA1_41030"/>
<comment type="cofactor">
    <cofactor evidence="1 6">
        <name>pyridoxal 5'-phosphate</name>
        <dbReference type="ChEBI" id="CHEBI:597326"/>
    </cofactor>
</comment>
<dbReference type="PANTHER" id="PTHR46383">
    <property type="entry name" value="ASPARTATE AMINOTRANSFERASE"/>
    <property type="match status" value="1"/>
</dbReference>
<dbReference type="AlphaFoldDB" id="A0A517XX87"/>
<evidence type="ECO:0000256" key="1">
    <source>
        <dbReference type="ARBA" id="ARBA00001933"/>
    </source>
</evidence>
<dbReference type="EMBL" id="CP036273">
    <property type="protein sequence ID" value="QDU22127.1"/>
    <property type="molecule type" value="Genomic_DNA"/>
</dbReference>
<dbReference type="PANTHER" id="PTHR46383:SF1">
    <property type="entry name" value="ASPARTATE AMINOTRANSFERASE"/>
    <property type="match status" value="1"/>
</dbReference>
<keyword evidence="3 6" id="KW-0032">Aminotransferase</keyword>
<comment type="similarity">
    <text evidence="2 6">Belongs to the class-I pyridoxal-phosphate-dependent aminotransferase family.</text>
</comment>
<protein>
    <recommendedName>
        <fullName evidence="6">Aminotransferase</fullName>
        <ecNumber evidence="6">2.6.1.-</ecNumber>
    </recommendedName>
</protein>
<dbReference type="GO" id="GO:0006520">
    <property type="term" value="P:amino acid metabolic process"/>
    <property type="evidence" value="ECO:0007669"/>
    <property type="project" value="InterPro"/>
</dbReference>
<dbReference type="Pfam" id="PF00155">
    <property type="entry name" value="Aminotran_1_2"/>
    <property type="match status" value="1"/>
</dbReference>
<dbReference type="Gene3D" id="3.90.1150.10">
    <property type="entry name" value="Aspartate Aminotransferase, domain 1"/>
    <property type="match status" value="1"/>
</dbReference>
<dbReference type="PROSITE" id="PS00105">
    <property type="entry name" value="AA_TRANSFER_CLASS_1"/>
    <property type="match status" value="1"/>
</dbReference>
<dbReference type="EC" id="2.6.1.-" evidence="6"/>
<reference evidence="8 9" key="1">
    <citation type="submission" date="2019-02" db="EMBL/GenBank/DDBJ databases">
        <title>Deep-cultivation of Planctomycetes and their phenomic and genomic characterization uncovers novel biology.</title>
        <authorList>
            <person name="Wiegand S."/>
            <person name="Jogler M."/>
            <person name="Boedeker C."/>
            <person name="Pinto D."/>
            <person name="Vollmers J."/>
            <person name="Rivas-Marin E."/>
            <person name="Kohn T."/>
            <person name="Peeters S.H."/>
            <person name="Heuer A."/>
            <person name="Rast P."/>
            <person name="Oberbeckmann S."/>
            <person name="Bunk B."/>
            <person name="Jeske O."/>
            <person name="Meyerdierks A."/>
            <person name="Storesund J.E."/>
            <person name="Kallscheuer N."/>
            <person name="Luecker S."/>
            <person name="Lage O.M."/>
            <person name="Pohl T."/>
            <person name="Merkel B.J."/>
            <person name="Hornburger P."/>
            <person name="Mueller R.-W."/>
            <person name="Bruemmer F."/>
            <person name="Labrenz M."/>
            <person name="Spormann A.M."/>
            <person name="Op den Camp H."/>
            <person name="Overmann J."/>
            <person name="Amann R."/>
            <person name="Jetten M.S.M."/>
            <person name="Mascher T."/>
            <person name="Medema M.H."/>
            <person name="Devos D.P."/>
            <person name="Kaster A.-K."/>
            <person name="Ovreas L."/>
            <person name="Rohde M."/>
            <person name="Galperin M.Y."/>
            <person name="Jogler C."/>
        </authorList>
    </citation>
    <scope>NUCLEOTIDE SEQUENCE [LARGE SCALE GENOMIC DNA]</scope>
    <source>
        <strain evidence="8 9">ETA_A1</strain>
    </source>
</reference>
<keyword evidence="9" id="KW-1185">Reference proteome</keyword>
<sequence>MIRTSKLAASIQPSATIAAGAKARQLKAAGVKVFDFSLGEPDFDTPKHICEAAEKAALGGQTHYTPTAGTAEVKAAVVRWYKRVYGYEFGPENVIVSNGAKHSLHNALAATVGPGDEVVILAPYWVSYSDLVSMTGATPVLVNTTAASGFKASPAQVAAALTPRTRMLMLNSPSNPTGSVYTRAEIEAVVDALPPEVAILSDEIYEQLTYGTASPTCVATLKPGLRERTITVSGASKSYAMTGWRMGWCVAPAAVVKAMDTIQSQETSCPSSVSQAALIAALDGPQACVAEMRAEFAARRELTLKLLNGIPGLVVPNPEGAFYAFFDVSHFFGKSFGGKPVTDSLSFCAALLEQAHVNLVPGSAFGAEGFARMSFATGRPTIEAGLGKLREWLATAV</sequence>
<dbReference type="InterPro" id="IPR050596">
    <property type="entry name" value="AspAT/PAT-like"/>
</dbReference>
<dbReference type="Proteomes" id="UP000319576">
    <property type="component" value="Chromosome"/>
</dbReference>
<evidence type="ECO:0000256" key="6">
    <source>
        <dbReference type="RuleBase" id="RU000481"/>
    </source>
</evidence>
<dbReference type="CDD" id="cd00609">
    <property type="entry name" value="AAT_like"/>
    <property type="match status" value="1"/>
</dbReference>